<dbReference type="EMBL" id="JARK01000126">
    <property type="protein sequence ID" value="EYC42565.1"/>
    <property type="molecule type" value="Genomic_DNA"/>
</dbReference>
<gene>
    <name evidence="1" type="primary">Acey_s0526.g2937</name>
    <name evidence="1" type="ORF">Y032_0526g2937</name>
</gene>
<keyword evidence="2" id="KW-1185">Reference proteome</keyword>
<evidence type="ECO:0000313" key="2">
    <source>
        <dbReference type="Proteomes" id="UP000024635"/>
    </source>
</evidence>
<name>A0A016WSG7_9BILA</name>
<comment type="caution">
    <text evidence="1">The sequence shown here is derived from an EMBL/GenBank/DDBJ whole genome shotgun (WGS) entry which is preliminary data.</text>
</comment>
<dbReference type="Proteomes" id="UP000024635">
    <property type="component" value="Unassembled WGS sequence"/>
</dbReference>
<accession>A0A016WSG7</accession>
<dbReference type="AlphaFoldDB" id="A0A016WSG7"/>
<organism evidence="1 2">
    <name type="scientific">Ancylostoma ceylanicum</name>
    <dbReference type="NCBI Taxonomy" id="53326"/>
    <lineage>
        <taxon>Eukaryota</taxon>
        <taxon>Metazoa</taxon>
        <taxon>Ecdysozoa</taxon>
        <taxon>Nematoda</taxon>
        <taxon>Chromadorea</taxon>
        <taxon>Rhabditida</taxon>
        <taxon>Rhabditina</taxon>
        <taxon>Rhabditomorpha</taxon>
        <taxon>Strongyloidea</taxon>
        <taxon>Ancylostomatidae</taxon>
        <taxon>Ancylostomatinae</taxon>
        <taxon>Ancylostoma</taxon>
    </lineage>
</organism>
<reference evidence="2" key="1">
    <citation type="journal article" date="2015" name="Nat. Genet.">
        <title>The genome and transcriptome of the zoonotic hookworm Ancylostoma ceylanicum identify infection-specific gene families.</title>
        <authorList>
            <person name="Schwarz E.M."/>
            <person name="Hu Y."/>
            <person name="Antoshechkin I."/>
            <person name="Miller M.M."/>
            <person name="Sternberg P.W."/>
            <person name="Aroian R.V."/>
        </authorList>
    </citation>
    <scope>NUCLEOTIDE SEQUENCE</scope>
    <source>
        <strain evidence="2">HY135</strain>
    </source>
</reference>
<protein>
    <submittedName>
        <fullName evidence="1">Uncharacterized protein</fullName>
    </submittedName>
</protein>
<sequence length="118" mass="12614">MWLRPLAGEASVAMYPLALLDGCGRSPKAHNAYISAGASAGAVEEVHKTIVEERGPSPATRRQPAEYRSPALLMTSDAHARHPGIVLVGKMDGLRDCTITVRPERGMLKGHASSEKVE</sequence>
<evidence type="ECO:0000313" key="1">
    <source>
        <dbReference type="EMBL" id="EYC42565.1"/>
    </source>
</evidence>
<proteinExistence type="predicted"/>